<protein>
    <submittedName>
        <fullName evidence="1">Uncharacterized protein</fullName>
    </submittedName>
</protein>
<keyword evidence="2" id="KW-1185">Reference proteome</keyword>
<evidence type="ECO:0000313" key="1">
    <source>
        <dbReference type="EMBL" id="CCH79209.1"/>
    </source>
</evidence>
<dbReference type="EMBL" id="CAJB01000342">
    <property type="protein sequence ID" value="CCH79209.1"/>
    <property type="molecule type" value="Genomic_DNA"/>
</dbReference>
<reference evidence="1 2" key="1">
    <citation type="journal article" date="2013" name="ISME J.">
        <title>A metabolic model for members of the genus Tetrasphaera involved in enhanced biological phosphorus removal.</title>
        <authorList>
            <person name="Kristiansen R."/>
            <person name="Nguyen H.T.T."/>
            <person name="Saunders A.M."/>
            <person name="Nielsen J.L."/>
            <person name="Wimmer R."/>
            <person name="Le V.Q."/>
            <person name="McIlroy S.J."/>
            <person name="Petrovski S."/>
            <person name="Seviour R.J."/>
            <person name="Calteau A."/>
            <person name="Nielsen K.L."/>
            <person name="Nielsen P.H."/>
        </authorList>
    </citation>
    <scope>NUCLEOTIDE SEQUENCE [LARGE SCALE GENOMIC DNA]</scope>
    <source>
        <strain evidence="1 2">T1-X7</strain>
    </source>
</reference>
<comment type="caution">
    <text evidence="1">The sequence shown here is derived from an EMBL/GenBank/DDBJ whole genome shotgun (WGS) entry which is preliminary data.</text>
</comment>
<evidence type="ECO:0000313" key="2">
    <source>
        <dbReference type="Proteomes" id="UP000035721"/>
    </source>
</evidence>
<sequence length="54" mass="5704">MTTLRNIALGVLRARHAAPNIAAATRRLGRPLDTLLAIIDNAQVTPVTAVSTLN</sequence>
<dbReference type="RefSeq" id="WP_200901283.1">
    <property type="nucleotide sequence ID" value="NZ_HF570958.1"/>
</dbReference>
<gene>
    <name evidence="1" type="ORF">BN12_4060019</name>
</gene>
<organism evidence="1 2">
    <name type="scientific">Nostocoides japonicum T1-X7</name>
    <dbReference type="NCBI Taxonomy" id="1194083"/>
    <lineage>
        <taxon>Bacteria</taxon>
        <taxon>Bacillati</taxon>
        <taxon>Actinomycetota</taxon>
        <taxon>Actinomycetes</taxon>
        <taxon>Micrococcales</taxon>
        <taxon>Intrasporangiaceae</taxon>
        <taxon>Nostocoides</taxon>
    </lineage>
</organism>
<accession>A0A077M513</accession>
<proteinExistence type="predicted"/>
<dbReference type="Proteomes" id="UP000035721">
    <property type="component" value="Unassembled WGS sequence"/>
</dbReference>
<dbReference type="AlphaFoldDB" id="A0A077M513"/>
<dbReference type="STRING" id="1194083.BN12_4060019"/>
<name>A0A077M513_9MICO</name>